<reference evidence="3" key="1">
    <citation type="submission" date="2020-02" db="EMBL/GenBank/DDBJ databases">
        <authorList>
            <person name="Meier V. D."/>
        </authorList>
    </citation>
    <scope>NUCLEOTIDE SEQUENCE</scope>
    <source>
        <strain evidence="3">AVDCRST_MAG01</strain>
    </source>
</reference>
<dbReference type="PANTHER" id="PTHR43037:SF1">
    <property type="entry name" value="BLL1128 PROTEIN"/>
    <property type="match status" value="1"/>
</dbReference>
<dbReference type="AlphaFoldDB" id="A0A6J4PIL9"/>
<dbReference type="Gene3D" id="3.40.50.1820">
    <property type="entry name" value="alpha/beta hydrolase"/>
    <property type="match status" value="1"/>
</dbReference>
<dbReference type="InterPro" id="IPR010126">
    <property type="entry name" value="Esterase_phb"/>
</dbReference>
<evidence type="ECO:0000313" key="3">
    <source>
        <dbReference type="EMBL" id="CAA9417310.1"/>
    </source>
</evidence>
<name>A0A6J4PIL9_9ACTN</name>
<dbReference type="SUPFAM" id="SSF53474">
    <property type="entry name" value="alpha/beta-Hydrolases"/>
    <property type="match status" value="1"/>
</dbReference>
<sequence length="400" mass="42088">MMNENMQARMAEATRLTQEGRLNEATALIQNALGNNVPPAGSGTGADGFSAPIDVTSRLVGGTSRGPAASWRGTGLGPDVFAQATPNLLSRGVQHPPGSPFAKTAAGGAGDDEQFFTRSYSGAAGARSYKLYVPTGYAEEAMPLVVMLHGCTQDPDDFAAGTRMNALAEERGFLVAYPAQSPNANMQKCWNWFQPADQGRGRGEPSIIAGITQQVIEDYEVDEGKVYVAGMSAGGAMAAIMGAEYPDLYAAVGVHSGLAPGSAHDMPSAFSAMRQGNPGDPMPKAGSNGHTKVLPTVVFHGDRDGTVHPRNGDRLLANLTAGDGSSLKVSTRQGRVPDGHAFTRISYRDNDGRSVVERWNVHGLGHAWSGGGRTGSYTDPKGPDASAEMIRFFLQHARVR</sequence>
<dbReference type="InterPro" id="IPR050955">
    <property type="entry name" value="Plant_Biomass_Hydrol_Est"/>
</dbReference>
<gene>
    <name evidence="3" type="ORF">AVDCRST_MAG01-01-2012</name>
</gene>
<evidence type="ECO:0000256" key="2">
    <source>
        <dbReference type="ARBA" id="ARBA00022801"/>
    </source>
</evidence>
<dbReference type="EMBL" id="CADCUW010000289">
    <property type="protein sequence ID" value="CAA9417310.1"/>
    <property type="molecule type" value="Genomic_DNA"/>
</dbReference>
<keyword evidence="1" id="KW-0732">Signal</keyword>
<dbReference type="PANTHER" id="PTHR43037">
    <property type="entry name" value="UNNAMED PRODUCT-RELATED"/>
    <property type="match status" value="1"/>
</dbReference>
<evidence type="ECO:0000256" key="1">
    <source>
        <dbReference type="ARBA" id="ARBA00022729"/>
    </source>
</evidence>
<dbReference type="GO" id="GO:0016787">
    <property type="term" value="F:hydrolase activity"/>
    <property type="evidence" value="ECO:0007669"/>
    <property type="project" value="UniProtKB-KW"/>
</dbReference>
<dbReference type="Pfam" id="PF10503">
    <property type="entry name" value="Esterase_PHB"/>
    <property type="match status" value="1"/>
</dbReference>
<proteinExistence type="predicted"/>
<dbReference type="GO" id="GO:0005576">
    <property type="term" value="C:extracellular region"/>
    <property type="evidence" value="ECO:0007669"/>
    <property type="project" value="InterPro"/>
</dbReference>
<accession>A0A6J4PIL9</accession>
<dbReference type="NCBIfam" id="TIGR01840">
    <property type="entry name" value="esterase_phb"/>
    <property type="match status" value="1"/>
</dbReference>
<dbReference type="InterPro" id="IPR029058">
    <property type="entry name" value="AB_hydrolase_fold"/>
</dbReference>
<organism evidence="3">
    <name type="scientific">uncultured Rubrobacteraceae bacterium</name>
    <dbReference type="NCBI Taxonomy" id="349277"/>
    <lineage>
        <taxon>Bacteria</taxon>
        <taxon>Bacillati</taxon>
        <taxon>Actinomycetota</taxon>
        <taxon>Rubrobacteria</taxon>
        <taxon>Rubrobacterales</taxon>
        <taxon>Rubrobacteraceae</taxon>
        <taxon>environmental samples</taxon>
    </lineage>
</organism>
<protein>
    <submittedName>
        <fullName evidence="3">Poly(3-hydroxyalkanoate) depolymerase</fullName>
    </submittedName>
</protein>
<keyword evidence="2" id="KW-0378">Hydrolase</keyword>